<dbReference type="NCBIfam" id="TIGR01379">
    <property type="entry name" value="thiL"/>
    <property type="match status" value="1"/>
</dbReference>
<dbReference type="CDD" id="cd02194">
    <property type="entry name" value="ThiL"/>
    <property type="match status" value="1"/>
</dbReference>
<dbReference type="eggNOG" id="COG0611">
    <property type="taxonomic scope" value="Bacteria"/>
</dbReference>
<name>M1M5Z4_9PROT</name>
<keyword evidence="2 4" id="KW-0418">Kinase</keyword>
<comment type="pathway">
    <text evidence="2">Cofactor biosynthesis; thiamine diphosphate biosynthesis; thiamine diphosphate from thiamine phosphate: step 1/1.</text>
</comment>
<feature type="binding site" evidence="2">
    <location>
        <begin position="117"/>
        <end position="118"/>
    </location>
    <ligand>
        <name>ATP</name>
        <dbReference type="ChEBI" id="CHEBI:30616"/>
    </ligand>
</feature>
<dbReference type="GO" id="GO:0005524">
    <property type="term" value="F:ATP binding"/>
    <property type="evidence" value="ECO:0007669"/>
    <property type="project" value="UniProtKB-UniRule"/>
</dbReference>
<keyword evidence="2" id="KW-0547">Nucleotide-binding</keyword>
<keyword evidence="2" id="KW-0067">ATP-binding</keyword>
<evidence type="ECO:0000313" key="4">
    <source>
        <dbReference type="EMBL" id="AGF47565.1"/>
    </source>
</evidence>
<dbReference type="HAMAP" id="MF_02128">
    <property type="entry name" value="TMP_kinase"/>
    <property type="match status" value="1"/>
</dbReference>
<evidence type="ECO:0000256" key="1">
    <source>
        <dbReference type="ARBA" id="ARBA00022977"/>
    </source>
</evidence>
<dbReference type="Pfam" id="PF00586">
    <property type="entry name" value="AIRS"/>
    <property type="match status" value="1"/>
</dbReference>
<feature type="binding site" evidence="2">
    <location>
        <position position="71"/>
    </location>
    <ligand>
        <name>Mg(2+)</name>
        <dbReference type="ChEBI" id="CHEBI:18420"/>
        <label>4</label>
    </ligand>
</feature>
<feature type="binding site" evidence="2">
    <location>
        <position position="71"/>
    </location>
    <ligand>
        <name>Mg(2+)</name>
        <dbReference type="ChEBI" id="CHEBI:18420"/>
        <label>2</label>
    </ligand>
</feature>
<dbReference type="EMBL" id="CP003804">
    <property type="protein sequence ID" value="AGF47565.1"/>
    <property type="molecule type" value="Genomic_DNA"/>
</dbReference>
<feature type="binding site" evidence="2">
    <location>
        <position position="260"/>
    </location>
    <ligand>
        <name>substrate</name>
    </ligand>
</feature>
<feature type="binding site" evidence="2">
    <location>
        <position position="26"/>
    </location>
    <ligand>
        <name>Mg(2+)</name>
        <dbReference type="ChEBI" id="CHEBI:18420"/>
        <label>3</label>
    </ligand>
</feature>
<dbReference type="EC" id="2.7.4.16" evidence="2"/>
<keyword evidence="2" id="KW-0479">Metal-binding</keyword>
<gene>
    <name evidence="2" type="primary">thiL</name>
    <name evidence="4" type="ORF">CDEE_0525</name>
</gene>
<feature type="domain" description="PurM-like N-terminal" evidence="3">
    <location>
        <begin position="24"/>
        <end position="136"/>
    </location>
</feature>
<dbReference type="GO" id="GO:0009229">
    <property type="term" value="P:thiamine diphosphate biosynthetic process"/>
    <property type="evidence" value="ECO:0007669"/>
    <property type="project" value="UniProtKB-UniRule"/>
</dbReference>
<dbReference type="SUPFAM" id="SSF56042">
    <property type="entry name" value="PurM C-terminal domain-like"/>
    <property type="match status" value="1"/>
</dbReference>
<keyword evidence="5" id="KW-1185">Reference proteome</keyword>
<dbReference type="InterPro" id="IPR016188">
    <property type="entry name" value="PurM-like_N"/>
</dbReference>
<dbReference type="UniPathway" id="UPA00060">
    <property type="reaction ID" value="UER00142"/>
</dbReference>
<evidence type="ECO:0000259" key="3">
    <source>
        <dbReference type="Pfam" id="PF00586"/>
    </source>
</evidence>
<feature type="binding site" evidence="2">
    <location>
        <position position="212"/>
    </location>
    <ligand>
        <name>Mg(2+)</name>
        <dbReference type="ChEBI" id="CHEBI:18420"/>
        <label>5</label>
    </ligand>
</feature>
<dbReference type="Gene3D" id="3.90.650.10">
    <property type="entry name" value="PurM-like C-terminal domain"/>
    <property type="match status" value="1"/>
</dbReference>
<comment type="caution">
    <text evidence="2">Lacks conserved residue(s) required for the propagation of feature annotation.</text>
</comment>
<dbReference type="InterPro" id="IPR036921">
    <property type="entry name" value="PurM-like_N_sf"/>
</dbReference>
<comment type="similarity">
    <text evidence="2">Belongs to the thiamine-monophosphate kinase family.</text>
</comment>
<comment type="function">
    <text evidence="2">Catalyzes the ATP-dependent phosphorylation of thiamine-monophosphate (TMP) to form thiamine-pyrophosphate (TPP), the active form of vitamin B1.</text>
</comment>
<dbReference type="GO" id="GO:0009030">
    <property type="term" value="F:thiamine-phosphate kinase activity"/>
    <property type="evidence" value="ECO:0007669"/>
    <property type="project" value="UniProtKB-UniRule"/>
</dbReference>
<dbReference type="STRING" id="1208918.CDEE_0525"/>
<feature type="binding site" evidence="2">
    <location>
        <position position="50"/>
    </location>
    <ligand>
        <name>substrate</name>
    </ligand>
</feature>
<feature type="binding site" evidence="2">
    <location>
        <position position="43"/>
    </location>
    <ligand>
        <name>Mg(2+)</name>
        <dbReference type="ChEBI" id="CHEBI:18420"/>
        <label>2</label>
    </ligand>
</feature>
<keyword evidence="2 4" id="KW-0808">Transferase</keyword>
<dbReference type="PANTHER" id="PTHR30270">
    <property type="entry name" value="THIAMINE-MONOPHOSPHATE KINASE"/>
    <property type="match status" value="1"/>
</dbReference>
<accession>M1M5Z4</accession>
<feature type="binding site" evidence="2">
    <location>
        <position position="144"/>
    </location>
    <ligand>
        <name>ATP</name>
        <dbReference type="ChEBI" id="CHEBI:30616"/>
    </ligand>
</feature>
<dbReference type="PANTHER" id="PTHR30270:SF0">
    <property type="entry name" value="THIAMINE-MONOPHOSPHATE KINASE"/>
    <property type="match status" value="1"/>
</dbReference>
<protein>
    <recommendedName>
        <fullName evidence="2">Thiamine-monophosphate kinase</fullName>
        <shortName evidence="2">TMP kinase</shortName>
        <shortName evidence="2">Thiamine-phosphate kinase</shortName>
        <ecNumber evidence="2">2.7.4.16</ecNumber>
    </recommendedName>
</protein>
<keyword evidence="1 2" id="KW-0784">Thiamine biosynthesis</keyword>
<keyword evidence="2" id="KW-0460">Magnesium</keyword>
<feature type="binding site" evidence="2">
    <location>
        <position position="71"/>
    </location>
    <ligand>
        <name>Mg(2+)</name>
        <dbReference type="ChEBI" id="CHEBI:18420"/>
        <label>3</label>
    </ligand>
</feature>
<feature type="binding site" evidence="2">
    <location>
        <position position="43"/>
    </location>
    <ligand>
        <name>Mg(2+)</name>
        <dbReference type="ChEBI" id="CHEBI:18420"/>
        <label>1</label>
    </ligand>
</feature>
<dbReference type="InterPro" id="IPR006283">
    <property type="entry name" value="ThiL-like"/>
</dbReference>
<dbReference type="GO" id="GO:0009228">
    <property type="term" value="P:thiamine biosynthetic process"/>
    <property type="evidence" value="ECO:0007669"/>
    <property type="project" value="UniProtKB-KW"/>
</dbReference>
<comment type="catalytic activity">
    <reaction evidence="2">
        <text>thiamine phosphate + ATP = thiamine diphosphate + ADP</text>
        <dbReference type="Rhea" id="RHEA:15913"/>
        <dbReference type="ChEBI" id="CHEBI:30616"/>
        <dbReference type="ChEBI" id="CHEBI:37575"/>
        <dbReference type="ChEBI" id="CHEBI:58937"/>
        <dbReference type="ChEBI" id="CHEBI:456216"/>
        <dbReference type="EC" id="2.7.4.16"/>
    </reaction>
</comment>
<dbReference type="RefSeq" id="WP_015238601.1">
    <property type="nucleotide sequence ID" value="NC_020283.1"/>
</dbReference>
<evidence type="ECO:0000313" key="5">
    <source>
        <dbReference type="Proteomes" id="UP000011686"/>
    </source>
</evidence>
<dbReference type="PIRSF" id="PIRSF005303">
    <property type="entry name" value="Thiam_monoph_kin"/>
    <property type="match status" value="1"/>
</dbReference>
<dbReference type="SUPFAM" id="SSF55326">
    <property type="entry name" value="PurM N-terminal domain-like"/>
    <property type="match status" value="1"/>
</dbReference>
<reference evidence="4 5" key="1">
    <citation type="journal article" date="2013" name="Genome Biol. Evol.">
        <title>Genome evolution and phylogenomic analysis of candidatus kinetoplastibacterium, the betaproteobacterial endosymbionts of strigomonas and angomonas.</title>
        <authorList>
            <person name="Alves J.M."/>
            <person name="Serrano M.G."/>
            <person name="Maia da Silva F."/>
            <person name="Voegtly L.J."/>
            <person name="Matveyev A.V."/>
            <person name="Teixeira M.M."/>
            <person name="Camargo E.P."/>
            <person name="Buck G.A."/>
        </authorList>
    </citation>
    <scope>NUCLEOTIDE SEQUENCE [LARGE SCALE GENOMIC DNA]</scope>
    <source>
        <strain evidence="4 5">TCC036E</strain>
    </source>
</reference>
<evidence type="ECO:0000256" key="2">
    <source>
        <dbReference type="HAMAP-Rule" id="MF_02128"/>
    </source>
</evidence>
<dbReference type="GO" id="GO:0000287">
    <property type="term" value="F:magnesium ion binding"/>
    <property type="evidence" value="ECO:0007669"/>
    <property type="project" value="UniProtKB-UniRule"/>
</dbReference>
<feature type="binding site" evidence="2">
    <location>
        <position position="118"/>
    </location>
    <ligand>
        <name>Mg(2+)</name>
        <dbReference type="ChEBI" id="CHEBI:18420"/>
        <label>1</label>
    </ligand>
</feature>
<feature type="binding site" evidence="2">
    <location>
        <position position="211"/>
    </location>
    <ligand>
        <name>ATP</name>
        <dbReference type="ChEBI" id="CHEBI:30616"/>
    </ligand>
</feature>
<feature type="binding site" evidence="2">
    <location>
        <position position="315"/>
    </location>
    <ligand>
        <name>substrate</name>
    </ligand>
</feature>
<feature type="binding site" evidence="2">
    <location>
        <position position="26"/>
    </location>
    <ligand>
        <name>Mg(2+)</name>
        <dbReference type="ChEBI" id="CHEBI:18420"/>
        <label>4</label>
    </ligand>
</feature>
<dbReference type="PATRIC" id="fig|1208918.3.peg.263"/>
<dbReference type="HOGENOM" id="CLU_046964_3_0_4"/>
<dbReference type="InterPro" id="IPR036676">
    <property type="entry name" value="PurM-like_C_sf"/>
</dbReference>
<feature type="binding site" evidence="2">
    <location>
        <position position="41"/>
    </location>
    <ligand>
        <name>Mg(2+)</name>
        <dbReference type="ChEBI" id="CHEBI:18420"/>
        <label>4</label>
    </ligand>
</feature>
<comment type="miscellaneous">
    <text evidence="2">Reaction mechanism of ThiL seems to utilize a direct, inline transfer of the gamma-phosphate of ATP to TMP rather than a phosphorylated enzyme intermediate.</text>
</comment>
<organism evidence="4 5">
    <name type="scientific">Candidatus Kinetoplastidibacterium crithidiae TCC036E</name>
    <dbReference type="NCBI Taxonomy" id="1208918"/>
    <lineage>
        <taxon>Bacteria</taxon>
        <taxon>Pseudomonadati</taxon>
        <taxon>Pseudomonadota</taxon>
        <taxon>Betaproteobacteria</taxon>
        <taxon>Candidatus Kinetoplastidibacterium</taxon>
    </lineage>
</organism>
<dbReference type="KEGG" id="kct:CDEE_0525"/>
<dbReference type="Gene3D" id="3.30.1330.10">
    <property type="entry name" value="PurM-like, N-terminal domain"/>
    <property type="match status" value="1"/>
</dbReference>
<dbReference type="AlphaFoldDB" id="M1M5Z4"/>
<feature type="binding site" evidence="2">
    <location>
        <position position="209"/>
    </location>
    <ligand>
        <name>Mg(2+)</name>
        <dbReference type="ChEBI" id="CHEBI:18420"/>
        <label>3</label>
    </ligand>
</feature>
<sequence length="318" mass="34651">MSEFDIIRKYFSKSVVQKSMLGVGDDCALFTVPHGNEVAVSKDLLIEGKHFFSNVDPVSLGHKSLAVNLSDLAAMGAQPIGCLLGIAIPTVDHRWLSKFSKGFFKLSNEVACPLLGGDTVKSSSGISISITVFGAVPVSQAIRRNGAKLNDEIWISGNLGSADIAYRIITKQIMGSKSLLRRTIRALDWPNPRIHLGRCLLGIANSAIDISDGFLQDLSHITRSSNLGANIYYDEIPFDKYLEGKVSQEDIKKAILNGGDVYELCFTASKSNHNAIRKISNDTGIVLHMVGKMVSGKSIKISPHDRSILYDINGFNHF</sequence>
<dbReference type="Proteomes" id="UP000011686">
    <property type="component" value="Chromosome"/>
</dbReference>
<proteinExistence type="inferred from homology"/>